<keyword evidence="7" id="KW-1185">Reference proteome</keyword>
<organism evidence="6 7">
    <name type="scientific">Hypsibius exemplaris</name>
    <name type="common">Freshwater tardigrade</name>
    <dbReference type="NCBI Taxonomy" id="2072580"/>
    <lineage>
        <taxon>Eukaryota</taxon>
        <taxon>Metazoa</taxon>
        <taxon>Ecdysozoa</taxon>
        <taxon>Tardigrada</taxon>
        <taxon>Eutardigrada</taxon>
        <taxon>Parachela</taxon>
        <taxon>Hypsibioidea</taxon>
        <taxon>Hypsibiidae</taxon>
        <taxon>Hypsibius</taxon>
    </lineage>
</organism>
<accession>A0A9X6RMR3</accession>
<reference evidence="7" key="1">
    <citation type="submission" date="2017-01" db="EMBL/GenBank/DDBJ databases">
        <title>Comparative genomics of anhydrobiosis in the tardigrade Hypsibius dujardini.</title>
        <authorList>
            <person name="Yoshida Y."/>
            <person name="Koutsovoulos G."/>
            <person name="Laetsch D."/>
            <person name="Stevens L."/>
            <person name="Kumar S."/>
            <person name="Horikawa D."/>
            <person name="Ishino K."/>
            <person name="Komine S."/>
            <person name="Tomita M."/>
            <person name="Blaxter M."/>
            <person name="Arakawa K."/>
        </authorList>
    </citation>
    <scope>NUCLEOTIDE SEQUENCE [LARGE SCALE GENOMIC DNA]</scope>
    <source>
        <strain evidence="7">Z151</strain>
    </source>
</reference>
<dbReference type="PRINTS" id="PR00449">
    <property type="entry name" value="RASTRNSFRMNG"/>
</dbReference>
<dbReference type="InterPro" id="IPR001806">
    <property type="entry name" value="Small_GTPase"/>
</dbReference>
<evidence type="ECO:0000256" key="5">
    <source>
        <dbReference type="SAM" id="MobiDB-lite"/>
    </source>
</evidence>
<dbReference type="PANTHER" id="PTHR45704">
    <property type="entry name" value="RAS-LIKE FAMILY MEMBER 11"/>
    <property type="match status" value="1"/>
</dbReference>
<protein>
    <recommendedName>
        <fullName evidence="2">small monomeric GTPase</fullName>
        <ecNumber evidence="2">3.6.5.2</ecNumber>
    </recommendedName>
</protein>
<evidence type="ECO:0000256" key="1">
    <source>
        <dbReference type="ARBA" id="ARBA00008344"/>
    </source>
</evidence>
<sequence length="341" mass="38534">MSARSSPTPALDRARLKKFTASVKSHVPCFRILLLGGRGVGKTALAVRFLTKRFIGDYDSSVERMYQLSDSSSGSPVEYMVLDTIDHELKSNVDLKDQINWADAFVIMYSVTDERSFCEVDRLKFLISHMRKGKSNERLFFPDQYSSANNSNIICYLVGNKQDIYGERMVTPEQGEHRCRTSGFTAFYEVSVRESAKRSREIFFDLHADWLELKAQLDRKPVKLGRSASTVSSRPVSPGTLLRSLTFKRTSLQQDSKSRSPSPSLSQLAPGQASPCKFRIQVHQHHNYTAGASHGRRRRLGDELWTALSRDDGEPLADLDDDDKFEDAIVSLKVPVLNREC</sequence>
<dbReference type="GO" id="GO:0003925">
    <property type="term" value="F:G protein activity"/>
    <property type="evidence" value="ECO:0007669"/>
    <property type="project" value="UniProtKB-EC"/>
</dbReference>
<evidence type="ECO:0000313" key="6">
    <source>
        <dbReference type="EMBL" id="OWA52941.1"/>
    </source>
</evidence>
<dbReference type="EC" id="3.6.5.2" evidence="2"/>
<dbReference type="PROSITE" id="PS51419">
    <property type="entry name" value="RAB"/>
    <property type="match status" value="1"/>
</dbReference>
<dbReference type="OrthoDB" id="18798at2759"/>
<dbReference type="SMART" id="SM00175">
    <property type="entry name" value="RAB"/>
    <property type="match status" value="1"/>
</dbReference>
<dbReference type="InterPro" id="IPR051065">
    <property type="entry name" value="Ras-related_GTPase"/>
</dbReference>
<name>A0A9X6RMR3_HYPEX</name>
<dbReference type="SMART" id="SM00173">
    <property type="entry name" value="RAS"/>
    <property type="match status" value="1"/>
</dbReference>
<proteinExistence type="inferred from homology"/>
<feature type="region of interest" description="Disordered" evidence="5">
    <location>
        <begin position="251"/>
        <end position="271"/>
    </location>
</feature>
<gene>
    <name evidence="6" type="ORF">BV898_17383</name>
</gene>
<dbReference type="SUPFAM" id="SSF52540">
    <property type="entry name" value="P-loop containing nucleoside triphosphate hydrolases"/>
    <property type="match status" value="1"/>
</dbReference>
<evidence type="ECO:0000256" key="3">
    <source>
        <dbReference type="ARBA" id="ARBA00022801"/>
    </source>
</evidence>
<evidence type="ECO:0000256" key="4">
    <source>
        <dbReference type="ARBA" id="ARBA00048098"/>
    </source>
</evidence>
<dbReference type="GO" id="GO:0005525">
    <property type="term" value="F:GTP binding"/>
    <property type="evidence" value="ECO:0007669"/>
    <property type="project" value="InterPro"/>
</dbReference>
<comment type="caution">
    <text evidence="6">The sequence shown here is derived from an EMBL/GenBank/DDBJ whole genome shotgun (WGS) entry which is preliminary data.</text>
</comment>
<dbReference type="PROSITE" id="PS51421">
    <property type="entry name" value="RAS"/>
    <property type="match status" value="1"/>
</dbReference>
<dbReference type="Proteomes" id="UP000192578">
    <property type="component" value="Unassembled WGS sequence"/>
</dbReference>
<evidence type="ECO:0000313" key="7">
    <source>
        <dbReference type="Proteomes" id="UP000192578"/>
    </source>
</evidence>
<comment type="similarity">
    <text evidence="1">Belongs to the small GTPase superfamily. Ras family.</text>
</comment>
<evidence type="ECO:0000256" key="2">
    <source>
        <dbReference type="ARBA" id="ARBA00011984"/>
    </source>
</evidence>
<dbReference type="InterPro" id="IPR027417">
    <property type="entry name" value="P-loop_NTPase"/>
</dbReference>
<dbReference type="Pfam" id="PF00071">
    <property type="entry name" value="Ras"/>
    <property type="match status" value="1"/>
</dbReference>
<dbReference type="AlphaFoldDB" id="A0A9X6RMR3"/>
<keyword evidence="3" id="KW-0378">Hydrolase</keyword>
<comment type="catalytic activity">
    <reaction evidence="4">
        <text>GTP + H2O = GDP + phosphate + H(+)</text>
        <dbReference type="Rhea" id="RHEA:19669"/>
        <dbReference type="ChEBI" id="CHEBI:15377"/>
        <dbReference type="ChEBI" id="CHEBI:15378"/>
        <dbReference type="ChEBI" id="CHEBI:37565"/>
        <dbReference type="ChEBI" id="CHEBI:43474"/>
        <dbReference type="ChEBI" id="CHEBI:58189"/>
        <dbReference type="EC" id="3.6.5.2"/>
    </reaction>
</comment>
<dbReference type="EMBL" id="MTYJ01000294">
    <property type="protein sequence ID" value="OWA52941.1"/>
    <property type="molecule type" value="Genomic_DNA"/>
</dbReference>
<dbReference type="Gene3D" id="3.40.50.300">
    <property type="entry name" value="P-loop containing nucleotide triphosphate hydrolases"/>
    <property type="match status" value="1"/>
</dbReference>